<comment type="caution">
    <text evidence="10">The sequence shown here is derived from an EMBL/GenBank/DDBJ whole genome shotgun (WGS) entry which is preliminary data.</text>
</comment>
<dbReference type="InterPro" id="IPR003730">
    <property type="entry name" value="Cu_polyphenol_OxRdtase"/>
</dbReference>
<dbReference type="InterPro" id="IPR011324">
    <property type="entry name" value="Cytotoxic_necrot_fac-like_cat"/>
</dbReference>
<dbReference type="GO" id="GO:0016787">
    <property type="term" value="F:hydrolase activity"/>
    <property type="evidence" value="ECO:0007669"/>
    <property type="project" value="UniProtKB-KW"/>
</dbReference>
<dbReference type="Gene3D" id="3.60.140.10">
    <property type="entry name" value="CNF1/YfiH-like putative cysteine hydrolases"/>
    <property type="match status" value="1"/>
</dbReference>
<evidence type="ECO:0000313" key="11">
    <source>
        <dbReference type="Proteomes" id="UP000050580"/>
    </source>
</evidence>
<dbReference type="PANTHER" id="PTHR30616">
    <property type="entry name" value="UNCHARACTERIZED PROTEIN YFIH"/>
    <property type="match status" value="1"/>
</dbReference>
<evidence type="ECO:0000313" key="10">
    <source>
        <dbReference type="EMBL" id="KKW68883.1"/>
    </source>
</evidence>
<sequence>MSDPSLQPIANAQVIVPDWPAPAHVQALFTTRTGGCSAAPWDSWNLGSHVGDDRQAVMANRARLHMAVQALGGGAHPVRLTFLTQVHGNHVVHLPLAPLDLPHGPSTDGPPADAAITTSAGTACTILVADCLPVLFTHRHYPIVAAAHAGWRGLAGTQGHGILEATLQQLALLARLLAGAPHMPLSAVARDVLVWLGPCIGPAAFEVGDDVREAFVRPHPADAAVAACFSPAGPGKWHASLPALARLRLHAAGVPHQAMHGNDGQPAWCTHAQAQHFFSHRRDAAALGATGRMAACIWLT</sequence>
<dbReference type="EMBL" id="LBNQ01000012">
    <property type="protein sequence ID" value="KKW68883.1"/>
    <property type="molecule type" value="Genomic_DNA"/>
</dbReference>
<evidence type="ECO:0000256" key="6">
    <source>
        <dbReference type="ARBA" id="ARBA00022833"/>
    </source>
</evidence>
<dbReference type="Proteomes" id="UP000050580">
    <property type="component" value="Unassembled WGS sequence"/>
</dbReference>
<comment type="catalytic activity">
    <reaction evidence="7">
        <text>adenosine + H2O + H(+) = inosine + NH4(+)</text>
        <dbReference type="Rhea" id="RHEA:24408"/>
        <dbReference type="ChEBI" id="CHEBI:15377"/>
        <dbReference type="ChEBI" id="CHEBI:15378"/>
        <dbReference type="ChEBI" id="CHEBI:16335"/>
        <dbReference type="ChEBI" id="CHEBI:17596"/>
        <dbReference type="ChEBI" id="CHEBI:28938"/>
        <dbReference type="EC" id="3.5.4.4"/>
    </reaction>
    <physiologicalReaction direction="left-to-right" evidence="7">
        <dbReference type="Rhea" id="RHEA:24409"/>
    </physiologicalReaction>
</comment>
<dbReference type="SUPFAM" id="SSF64438">
    <property type="entry name" value="CNF1/YfiH-like putative cysteine hydrolases"/>
    <property type="match status" value="1"/>
</dbReference>
<evidence type="ECO:0000256" key="8">
    <source>
        <dbReference type="ARBA" id="ARBA00048968"/>
    </source>
</evidence>
<accession>A0A0U1Q295</accession>
<reference evidence="10 11" key="1">
    <citation type="submission" date="2015-05" db="EMBL/GenBank/DDBJ databases">
        <title>Draft genome sequence of Lampropedia sp. CT6, isolated from the microbial mat of a hot water spring, located at Manikaran, India.</title>
        <authorList>
            <person name="Tripathi C."/>
            <person name="Rani P."/>
            <person name="Mahato N.K."/>
            <person name="Lal R."/>
        </authorList>
    </citation>
    <scope>NUCLEOTIDE SEQUENCE [LARGE SCALE GENOMIC DNA]</scope>
    <source>
        <strain evidence="10 11">CT6</strain>
    </source>
</reference>
<keyword evidence="11" id="KW-1185">Reference proteome</keyword>
<evidence type="ECO:0000256" key="5">
    <source>
        <dbReference type="ARBA" id="ARBA00022801"/>
    </source>
</evidence>
<dbReference type="InterPro" id="IPR038371">
    <property type="entry name" value="Cu_polyphenol_OxRdtase_sf"/>
</dbReference>
<dbReference type="OrthoDB" id="4279at2"/>
<keyword evidence="3" id="KW-0808">Transferase</keyword>
<dbReference type="RefSeq" id="WP_046740811.1">
    <property type="nucleotide sequence ID" value="NZ_LBNQ01000012.1"/>
</dbReference>
<name>A0A0U1Q295_9BURK</name>
<evidence type="ECO:0000256" key="2">
    <source>
        <dbReference type="ARBA" id="ARBA00007353"/>
    </source>
</evidence>
<dbReference type="STRING" id="1610491.AAV94_02870"/>
<organism evidence="10 11">
    <name type="scientific">Lampropedia cohaerens</name>
    <dbReference type="NCBI Taxonomy" id="1610491"/>
    <lineage>
        <taxon>Bacteria</taxon>
        <taxon>Pseudomonadati</taxon>
        <taxon>Pseudomonadota</taxon>
        <taxon>Betaproteobacteria</taxon>
        <taxon>Burkholderiales</taxon>
        <taxon>Comamonadaceae</taxon>
        <taxon>Lampropedia</taxon>
    </lineage>
</organism>
<evidence type="ECO:0000256" key="1">
    <source>
        <dbReference type="ARBA" id="ARBA00000553"/>
    </source>
</evidence>
<dbReference type="AlphaFoldDB" id="A0A0U1Q295"/>
<evidence type="ECO:0008006" key="12">
    <source>
        <dbReference type="Google" id="ProtNLM"/>
    </source>
</evidence>
<evidence type="ECO:0000256" key="9">
    <source>
        <dbReference type="ARBA" id="ARBA00049893"/>
    </source>
</evidence>
<protein>
    <recommendedName>
        <fullName evidence="12">Purine nucleoside phosphorylase</fullName>
    </recommendedName>
</protein>
<comment type="similarity">
    <text evidence="2">Belongs to the purine nucleoside phosphorylase YfiH/LACC1 family.</text>
</comment>
<keyword evidence="4" id="KW-0479">Metal-binding</keyword>
<proteinExistence type="inferred from homology"/>
<comment type="catalytic activity">
    <reaction evidence="1">
        <text>inosine + phosphate = alpha-D-ribose 1-phosphate + hypoxanthine</text>
        <dbReference type="Rhea" id="RHEA:27646"/>
        <dbReference type="ChEBI" id="CHEBI:17368"/>
        <dbReference type="ChEBI" id="CHEBI:17596"/>
        <dbReference type="ChEBI" id="CHEBI:43474"/>
        <dbReference type="ChEBI" id="CHEBI:57720"/>
        <dbReference type="EC" id="2.4.2.1"/>
    </reaction>
    <physiologicalReaction direction="left-to-right" evidence="1">
        <dbReference type="Rhea" id="RHEA:27647"/>
    </physiologicalReaction>
</comment>
<dbReference type="CDD" id="cd16833">
    <property type="entry name" value="YfiH"/>
    <property type="match status" value="1"/>
</dbReference>
<keyword evidence="6" id="KW-0862">Zinc</keyword>
<dbReference type="GO" id="GO:0005507">
    <property type="term" value="F:copper ion binding"/>
    <property type="evidence" value="ECO:0007669"/>
    <property type="project" value="TreeGrafter"/>
</dbReference>
<dbReference type="GO" id="GO:0017061">
    <property type="term" value="F:S-methyl-5-thioadenosine phosphorylase activity"/>
    <property type="evidence" value="ECO:0007669"/>
    <property type="project" value="UniProtKB-EC"/>
</dbReference>
<evidence type="ECO:0000256" key="3">
    <source>
        <dbReference type="ARBA" id="ARBA00022679"/>
    </source>
</evidence>
<dbReference type="PATRIC" id="fig|1610491.3.peg.603"/>
<evidence type="ECO:0000256" key="7">
    <source>
        <dbReference type="ARBA" id="ARBA00047989"/>
    </source>
</evidence>
<keyword evidence="5" id="KW-0378">Hydrolase</keyword>
<dbReference type="PANTHER" id="PTHR30616:SF2">
    <property type="entry name" value="PURINE NUCLEOSIDE PHOSPHORYLASE LACC1"/>
    <property type="match status" value="1"/>
</dbReference>
<comment type="catalytic activity">
    <reaction evidence="9">
        <text>S-methyl-5'-thioadenosine + phosphate = 5-(methylsulfanyl)-alpha-D-ribose 1-phosphate + adenine</text>
        <dbReference type="Rhea" id="RHEA:11852"/>
        <dbReference type="ChEBI" id="CHEBI:16708"/>
        <dbReference type="ChEBI" id="CHEBI:17509"/>
        <dbReference type="ChEBI" id="CHEBI:43474"/>
        <dbReference type="ChEBI" id="CHEBI:58533"/>
        <dbReference type="EC" id="2.4.2.28"/>
    </reaction>
    <physiologicalReaction direction="left-to-right" evidence="9">
        <dbReference type="Rhea" id="RHEA:11853"/>
    </physiologicalReaction>
</comment>
<dbReference type="Pfam" id="PF02578">
    <property type="entry name" value="Cu-oxidase_4"/>
    <property type="match status" value="1"/>
</dbReference>
<gene>
    <name evidence="10" type="ORF">AAV94_02870</name>
</gene>
<comment type="catalytic activity">
    <reaction evidence="8">
        <text>adenosine + phosphate = alpha-D-ribose 1-phosphate + adenine</text>
        <dbReference type="Rhea" id="RHEA:27642"/>
        <dbReference type="ChEBI" id="CHEBI:16335"/>
        <dbReference type="ChEBI" id="CHEBI:16708"/>
        <dbReference type="ChEBI" id="CHEBI:43474"/>
        <dbReference type="ChEBI" id="CHEBI:57720"/>
        <dbReference type="EC" id="2.4.2.1"/>
    </reaction>
    <physiologicalReaction direction="left-to-right" evidence="8">
        <dbReference type="Rhea" id="RHEA:27643"/>
    </physiologicalReaction>
</comment>
<evidence type="ECO:0000256" key="4">
    <source>
        <dbReference type="ARBA" id="ARBA00022723"/>
    </source>
</evidence>